<reference evidence="1" key="1">
    <citation type="submission" date="2018-05" db="EMBL/GenBank/DDBJ databases">
        <authorList>
            <person name="Lanie J.A."/>
            <person name="Ng W.-L."/>
            <person name="Kazmierczak K.M."/>
            <person name="Andrzejewski T.M."/>
            <person name="Davidsen T.M."/>
            <person name="Wayne K.J."/>
            <person name="Tettelin H."/>
            <person name="Glass J.I."/>
            <person name="Rusch D."/>
            <person name="Podicherti R."/>
            <person name="Tsui H.-C.T."/>
            <person name="Winkler M.E."/>
        </authorList>
    </citation>
    <scope>NUCLEOTIDE SEQUENCE</scope>
</reference>
<protein>
    <submittedName>
        <fullName evidence="1">Uncharacterized protein</fullName>
    </submittedName>
</protein>
<gene>
    <name evidence="1" type="ORF">METZ01_LOCUS225440</name>
</gene>
<name>A0A382GBG6_9ZZZZ</name>
<organism evidence="1">
    <name type="scientific">marine metagenome</name>
    <dbReference type="NCBI Taxonomy" id="408172"/>
    <lineage>
        <taxon>unclassified sequences</taxon>
        <taxon>metagenomes</taxon>
        <taxon>ecological metagenomes</taxon>
    </lineage>
</organism>
<dbReference type="AlphaFoldDB" id="A0A382GBG6"/>
<sequence>MLTSQSPLSELELDFGEVAVAELVSRAIVSI</sequence>
<accession>A0A382GBG6</accession>
<dbReference type="EMBL" id="UINC01054638">
    <property type="protein sequence ID" value="SVB72586.1"/>
    <property type="molecule type" value="Genomic_DNA"/>
</dbReference>
<proteinExistence type="predicted"/>
<evidence type="ECO:0000313" key="1">
    <source>
        <dbReference type="EMBL" id="SVB72586.1"/>
    </source>
</evidence>
<feature type="non-terminal residue" evidence="1">
    <location>
        <position position="31"/>
    </location>
</feature>